<dbReference type="InterPro" id="IPR036866">
    <property type="entry name" value="RibonucZ/Hydroxyglut_hydro"/>
</dbReference>
<dbReference type="EMBL" id="CP001791">
    <property type="protein sequence ID" value="ADH99878.1"/>
    <property type="molecule type" value="Genomic_DNA"/>
</dbReference>
<dbReference type="eggNOG" id="COG2333">
    <property type="taxonomic scope" value="Bacteria"/>
</dbReference>
<evidence type="ECO:0000259" key="7">
    <source>
        <dbReference type="SMART" id="SM00849"/>
    </source>
</evidence>
<dbReference type="CDD" id="cd07731">
    <property type="entry name" value="ComA-like_MBL-fold"/>
    <property type="match status" value="1"/>
</dbReference>
<dbReference type="GO" id="GO:0005886">
    <property type="term" value="C:plasma membrane"/>
    <property type="evidence" value="ECO:0007669"/>
    <property type="project" value="UniProtKB-SubCell"/>
</dbReference>
<dbReference type="STRING" id="439292.Bsel_2376"/>
<keyword evidence="2" id="KW-1003">Cell membrane</keyword>
<feature type="transmembrane region" description="Helical" evidence="6">
    <location>
        <begin position="338"/>
        <end position="355"/>
    </location>
</feature>
<accession>D6XWC4</accession>
<dbReference type="GO" id="GO:0030420">
    <property type="term" value="P:establishment of competence for transformation"/>
    <property type="evidence" value="ECO:0007669"/>
    <property type="project" value="InterPro"/>
</dbReference>
<gene>
    <name evidence="8" type="ordered locus">Bsel_2376</name>
</gene>
<dbReference type="Proteomes" id="UP000000271">
    <property type="component" value="Chromosome"/>
</dbReference>
<evidence type="ECO:0000313" key="8">
    <source>
        <dbReference type="EMBL" id="ADH99878.1"/>
    </source>
</evidence>
<feature type="domain" description="Metallo-beta-lactamase" evidence="7">
    <location>
        <begin position="517"/>
        <end position="722"/>
    </location>
</feature>
<dbReference type="OrthoDB" id="9761531at2"/>
<dbReference type="RefSeq" id="WP_013173300.1">
    <property type="nucleotide sequence ID" value="NC_014219.1"/>
</dbReference>
<dbReference type="PANTHER" id="PTHR30619:SF1">
    <property type="entry name" value="RECOMBINATION PROTEIN 2"/>
    <property type="match status" value="1"/>
</dbReference>
<sequence>MSVWPLTAFLTVLIILLKNDHEWPVLVVFGFLSHTGILFVLKSKGQRSLIRTCAIPLVTLAVFILLLMVRSDLDRPVFEEMPDYLTGVVHDVPVLTASGNSRRFVMKEDGTGGRVQVYLNEQESASPTVTAGMTCRITAPDLVQPEPPGNPHGFDYGRFLERDKIFFQTFISPGQLSCLPEKAGGYYRLIRFRGQAMERVDIAIGETSPKTAALVLALVYGDRSSVDPSVIEAYQRLGVIHLLAVSGLHVGLLTLAMNSLLLRLGITRERALWILLAMLPVYMILAGGAPSVMRASLTVAAVILAAKSGWKLKAVDGISIVFIALLTVNPYYLYHVGFQLSFLTSFALIMSSPLLSQGNRITQLMKVTLAAQIIAAPVMISIFFEWSLFAVFMNLLMVPAVTIFLLPGAFLTVFGLWLWPSVTVKVTGLTEMLLSVMDGFLLWTSESAYSSLLFGKPDTWMLLVLCAGSAGFFLLWEKSGRYAFTKGFTVFLAVLTFVYVQPYLDRGATVTFLDVGQGDAAVIELPHRQGVYIVDTGGVPSWHHHESSGPFDYDIEPFLRGQGISSVDLLVLTHGHEDHVGEVCKLSDRFRIKKAIYGGAMDQEQIMKDSLRCLNEQGTSISRGQRGMAWYEGGSGFRIIHPNDEGTLSENDLSLVLDSHIEGVSFLFTGDIESDVETELVQEELIRSVQILKVAHHGSHTSSGEAFLSRAMPAISIISAGENNRYGHPHEEVVERLSQFGAGSFSTADTGAVQIRVKNGEWSVKVHKK</sequence>
<evidence type="ECO:0000256" key="5">
    <source>
        <dbReference type="ARBA" id="ARBA00023136"/>
    </source>
</evidence>
<dbReference type="InterPro" id="IPR052159">
    <property type="entry name" value="Competence_DNA_uptake"/>
</dbReference>
<dbReference type="AlphaFoldDB" id="D6XWC4"/>
<feature type="transmembrane region" description="Helical" evidence="6">
    <location>
        <begin position="483"/>
        <end position="504"/>
    </location>
</feature>
<feature type="transmembrane region" description="Helical" evidence="6">
    <location>
        <begin position="48"/>
        <end position="69"/>
    </location>
</feature>
<dbReference type="SUPFAM" id="SSF56281">
    <property type="entry name" value="Metallo-hydrolase/oxidoreductase"/>
    <property type="match status" value="1"/>
</dbReference>
<keyword evidence="3 6" id="KW-0812">Transmembrane</keyword>
<evidence type="ECO:0000256" key="6">
    <source>
        <dbReference type="SAM" id="Phobius"/>
    </source>
</evidence>
<evidence type="ECO:0000256" key="1">
    <source>
        <dbReference type="ARBA" id="ARBA00004651"/>
    </source>
</evidence>
<dbReference type="KEGG" id="bse:Bsel_2376"/>
<name>D6XWC4_BACIE</name>
<dbReference type="NCBIfam" id="TIGR00360">
    <property type="entry name" value="ComEC_N-term"/>
    <property type="match status" value="1"/>
</dbReference>
<feature type="transmembrane region" description="Helical" evidence="6">
    <location>
        <begin position="367"/>
        <end position="389"/>
    </location>
</feature>
<protein>
    <submittedName>
        <fullName evidence="8">DNA internalization-related competence protein ComEC/Rec2</fullName>
    </submittedName>
</protein>
<evidence type="ECO:0000313" key="9">
    <source>
        <dbReference type="Proteomes" id="UP000000271"/>
    </source>
</evidence>
<keyword evidence="5 6" id="KW-0472">Membrane</keyword>
<dbReference type="InterPro" id="IPR004477">
    <property type="entry name" value="ComEC_N"/>
</dbReference>
<organism evidence="8 9">
    <name type="scientific">Bacillus selenitireducens (strain ATCC 700615 / DSM 15326 / MLS10)</name>
    <dbReference type="NCBI Taxonomy" id="439292"/>
    <lineage>
        <taxon>Bacteria</taxon>
        <taxon>Bacillati</taxon>
        <taxon>Bacillota</taxon>
        <taxon>Bacilli</taxon>
        <taxon>Bacillales</taxon>
        <taxon>Bacillaceae</taxon>
        <taxon>Salisediminibacterium</taxon>
    </lineage>
</organism>
<evidence type="ECO:0000256" key="3">
    <source>
        <dbReference type="ARBA" id="ARBA00022692"/>
    </source>
</evidence>
<reference evidence="8" key="1">
    <citation type="submission" date="2009-10" db="EMBL/GenBank/DDBJ databases">
        <title>Complete sequence of Bacillus selenitireducens MLS10.</title>
        <authorList>
            <consortium name="US DOE Joint Genome Institute"/>
            <person name="Lucas S."/>
            <person name="Copeland A."/>
            <person name="Lapidus A."/>
            <person name="Glavina del Rio T."/>
            <person name="Dalin E."/>
            <person name="Tice H."/>
            <person name="Bruce D."/>
            <person name="Goodwin L."/>
            <person name="Pitluck S."/>
            <person name="Sims D."/>
            <person name="Brettin T."/>
            <person name="Detter J.C."/>
            <person name="Han C."/>
            <person name="Larimer F."/>
            <person name="Land M."/>
            <person name="Hauser L."/>
            <person name="Kyrpides N."/>
            <person name="Ovchinnikova G."/>
            <person name="Stolz J."/>
        </authorList>
    </citation>
    <scope>NUCLEOTIDE SEQUENCE [LARGE SCALE GENOMIC DNA]</scope>
    <source>
        <strain evidence="8">MLS10</strain>
    </source>
</reference>
<dbReference type="InterPro" id="IPR001279">
    <property type="entry name" value="Metallo-B-lactamas"/>
</dbReference>
<feature type="transmembrane region" description="Helical" evidence="6">
    <location>
        <begin position="426"/>
        <end position="444"/>
    </location>
</feature>
<feature type="transmembrane region" description="Helical" evidence="6">
    <location>
        <begin position="459"/>
        <end position="476"/>
    </location>
</feature>
<dbReference type="SMART" id="SM00849">
    <property type="entry name" value="Lactamase_B"/>
    <property type="match status" value="1"/>
</dbReference>
<feature type="transmembrane region" description="Helical" evidence="6">
    <location>
        <begin position="242"/>
        <end position="266"/>
    </location>
</feature>
<dbReference type="InterPro" id="IPR035681">
    <property type="entry name" value="ComA-like_MBL"/>
</dbReference>
<dbReference type="eggNOG" id="COG0658">
    <property type="taxonomic scope" value="Bacteria"/>
</dbReference>
<comment type="subcellular location">
    <subcellularLocation>
        <location evidence="1">Cell membrane</location>
        <topology evidence="1">Multi-pass membrane protein</topology>
    </subcellularLocation>
</comment>
<feature type="transmembrane region" description="Helical" evidence="6">
    <location>
        <begin position="272"/>
        <end position="293"/>
    </location>
</feature>
<keyword evidence="4 6" id="KW-1133">Transmembrane helix</keyword>
<keyword evidence="9" id="KW-1185">Reference proteome</keyword>
<dbReference type="Pfam" id="PF03772">
    <property type="entry name" value="Competence"/>
    <property type="match status" value="1"/>
</dbReference>
<feature type="transmembrane region" description="Helical" evidence="6">
    <location>
        <begin position="23"/>
        <end position="41"/>
    </location>
</feature>
<feature type="transmembrane region" description="Helical" evidence="6">
    <location>
        <begin position="395"/>
        <end position="419"/>
    </location>
</feature>
<dbReference type="NCBIfam" id="TIGR00361">
    <property type="entry name" value="ComEC_Rec2"/>
    <property type="match status" value="1"/>
</dbReference>
<dbReference type="InterPro" id="IPR025405">
    <property type="entry name" value="DUF4131"/>
</dbReference>
<proteinExistence type="predicted"/>
<evidence type="ECO:0000256" key="2">
    <source>
        <dbReference type="ARBA" id="ARBA00022475"/>
    </source>
</evidence>
<dbReference type="HOGENOM" id="CLU_010363_2_2_9"/>
<dbReference type="InterPro" id="IPR004797">
    <property type="entry name" value="Competence_ComEC/Rec2"/>
</dbReference>
<dbReference type="Pfam" id="PF13567">
    <property type="entry name" value="DUF4131"/>
    <property type="match status" value="1"/>
</dbReference>
<dbReference type="PANTHER" id="PTHR30619">
    <property type="entry name" value="DNA INTERNALIZATION/COMPETENCE PROTEIN COMEC/REC2"/>
    <property type="match status" value="1"/>
</dbReference>
<evidence type="ECO:0000256" key="4">
    <source>
        <dbReference type="ARBA" id="ARBA00022989"/>
    </source>
</evidence>
<dbReference type="Pfam" id="PF00753">
    <property type="entry name" value="Lactamase_B"/>
    <property type="match status" value="1"/>
</dbReference>
<dbReference type="Gene3D" id="3.60.15.10">
    <property type="entry name" value="Ribonuclease Z/Hydroxyacylglutathione hydrolase-like"/>
    <property type="match status" value="1"/>
</dbReference>